<evidence type="ECO:0000313" key="5">
    <source>
        <dbReference type="EMBL" id="OAT15692.1"/>
    </source>
</evidence>
<dbReference type="Proteomes" id="UP000078504">
    <property type="component" value="Unassembled WGS sequence"/>
</dbReference>
<evidence type="ECO:0000259" key="4">
    <source>
        <dbReference type="Pfam" id="PF03389"/>
    </source>
</evidence>
<dbReference type="PATRIC" id="fig|1354253.4.peg.4881"/>
<feature type="region of interest" description="Disordered" evidence="3">
    <location>
        <begin position="147"/>
        <end position="169"/>
    </location>
</feature>
<proteinExistence type="inferred from homology"/>
<dbReference type="Gene3D" id="3.30.930.30">
    <property type="match status" value="1"/>
</dbReference>
<dbReference type="InterPro" id="IPR005053">
    <property type="entry name" value="MobA_MobL"/>
</dbReference>
<comment type="similarity">
    <text evidence="1">Belongs to the MobA/MobL family.</text>
</comment>
<dbReference type="EMBL" id="LXEP01000066">
    <property type="protein sequence ID" value="OAT15692.1"/>
    <property type="molecule type" value="Genomic_DNA"/>
</dbReference>
<name>A0A1B7HJA0_9ENTR</name>
<protein>
    <submittedName>
        <fullName evidence="5">Conjugal transfer protein</fullName>
    </submittedName>
</protein>
<reference evidence="5 6" key="1">
    <citation type="submission" date="2016-04" db="EMBL/GenBank/DDBJ databases">
        <title>ATOL: Assembling a taxonomically balanced genome-scale reconstruction of the evolutionary history of the Enterobacteriaceae.</title>
        <authorList>
            <person name="Plunkett G.III."/>
            <person name="Neeno-Eckwall E.C."/>
            <person name="Glasner J.D."/>
            <person name="Perna N.T."/>
        </authorList>
    </citation>
    <scope>NUCLEOTIDE SEQUENCE [LARGE SCALE GENOMIC DNA]</scope>
    <source>
        <strain evidence="5 6">ATCC 51604</strain>
    </source>
</reference>
<evidence type="ECO:0000256" key="2">
    <source>
        <dbReference type="ARBA" id="ARBA00022971"/>
    </source>
</evidence>
<evidence type="ECO:0000256" key="1">
    <source>
        <dbReference type="ARBA" id="ARBA00010873"/>
    </source>
</evidence>
<keyword evidence="2" id="KW-0184">Conjugation</keyword>
<evidence type="ECO:0000256" key="3">
    <source>
        <dbReference type="SAM" id="MobiDB-lite"/>
    </source>
</evidence>
<dbReference type="AlphaFoldDB" id="A0A1B7HJA0"/>
<evidence type="ECO:0000313" key="6">
    <source>
        <dbReference type="Proteomes" id="UP000078504"/>
    </source>
</evidence>
<dbReference type="Pfam" id="PF03389">
    <property type="entry name" value="MobA_MobL"/>
    <property type="match status" value="1"/>
</dbReference>
<accession>A0A1B7HJA0</accession>
<organism evidence="5 6">
    <name type="scientific">Buttiauxella gaviniae ATCC 51604</name>
    <dbReference type="NCBI Taxonomy" id="1354253"/>
    <lineage>
        <taxon>Bacteria</taxon>
        <taxon>Pseudomonadati</taxon>
        <taxon>Pseudomonadota</taxon>
        <taxon>Gammaproteobacteria</taxon>
        <taxon>Enterobacterales</taxon>
        <taxon>Enterobacteriaceae</taxon>
        <taxon>Buttiauxella</taxon>
    </lineage>
</organism>
<sequence>MASYHLTVKTGAKGSGASHAAYISREDKYANKDKYEDLEHKQHGNMPLWAKDDPLLLWKAADNFERSNGTAYREFEVALPREMTPDQRLELVNEFIKKEIGERHAYQFAIHCPKAGIEGKEQPHAHIMFCERINDGIDRDPEHFFKRANSKNPELGGAKKASAPQSHTQRKEALIALRERWAELQNNHLEKHGHADRVDHRSLKEQGINREPEKHMGPKRVYDLTIAQASAILERRAAERELEQANTIRDSLIDLSGDFRTALAERDKKLSPALPENDELRAGVEAFKNSFAGKQEFMRGFEEYKQEQQRQRETERQEQLRKEHARARTKDNDRGFEHD</sequence>
<gene>
    <name evidence="5" type="ORF">M977_04698</name>
</gene>
<comment type="caution">
    <text evidence="5">The sequence shown here is derived from an EMBL/GenBank/DDBJ whole genome shotgun (WGS) entry which is preliminary data.</text>
</comment>
<feature type="domain" description="MobA/MobL protein" evidence="4">
    <location>
        <begin position="23"/>
        <end position="219"/>
    </location>
</feature>
<feature type="region of interest" description="Disordered" evidence="3">
    <location>
        <begin position="303"/>
        <end position="339"/>
    </location>
</feature>